<name>A0A512B9R2_9BACT</name>
<dbReference type="EMBL" id="BJYT01000004">
    <property type="protein sequence ID" value="GEO08706.1"/>
    <property type="molecule type" value="Genomic_DNA"/>
</dbReference>
<accession>A0A512B9R2</accession>
<keyword evidence="2" id="KW-1185">Reference proteome</keyword>
<sequence length="62" mass="7110">MTQETLKPGDIVRLKSDTSTHYQKLTVEVINSDGYARCIFIHPITKDIRRENIAPLALKRVD</sequence>
<dbReference type="AlphaFoldDB" id="A0A512B9R2"/>
<proteinExistence type="predicted"/>
<evidence type="ECO:0000313" key="2">
    <source>
        <dbReference type="Proteomes" id="UP000321513"/>
    </source>
</evidence>
<protein>
    <submittedName>
        <fullName evidence="1">Uncharacterized protein</fullName>
    </submittedName>
</protein>
<organism evidence="1 2">
    <name type="scientific">Segetibacter aerophilus</name>
    <dbReference type="NCBI Taxonomy" id="670293"/>
    <lineage>
        <taxon>Bacteria</taxon>
        <taxon>Pseudomonadati</taxon>
        <taxon>Bacteroidota</taxon>
        <taxon>Chitinophagia</taxon>
        <taxon>Chitinophagales</taxon>
        <taxon>Chitinophagaceae</taxon>
        <taxon>Segetibacter</taxon>
    </lineage>
</organism>
<evidence type="ECO:0000313" key="1">
    <source>
        <dbReference type="EMBL" id="GEO08706.1"/>
    </source>
</evidence>
<dbReference type="RefSeq" id="WP_147202776.1">
    <property type="nucleotide sequence ID" value="NZ_BJYT01000004.1"/>
</dbReference>
<gene>
    <name evidence="1" type="ORF">SAE01_12020</name>
</gene>
<reference evidence="1 2" key="1">
    <citation type="submission" date="2019-07" db="EMBL/GenBank/DDBJ databases">
        <title>Whole genome shotgun sequence of Segetibacter aerophilus NBRC 106135.</title>
        <authorList>
            <person name="Hosoyama A."/>
            <person name="Uohara A."/>
            <person name="Ohji S."/>
            <person name="Ichikawa N."/>
        </authorList>
    </citation>
    <scope>NUCLEOTIDE SEQUENCE [LARGE SCALE GENOMIC DNA]</scope>
    <source>
        <strain evidence="1 2">NBRC 106135</strain>
    </source>
</reference>
<comment type="caution">
    <text evidence="1">The sequence shown here is derived from an EMBL/GenBank/DDBJ whole genome shotgun (WGS) entry which is preliminary data.</text>
</comment>
<dbReference type="Proteomes" id="UP000321513">
    <property type="component" value="Unassembled WGS sequence"/>
</dbReference>